<reference evidence="2" key="1">
    <citation type="journal article" date="1997" name="Nucleic Acids Res.">
        <title>tRNAscan-SE: a program for improved detection of transfer RNA genes in genomic sequence.</title>
        <authorList>
            <person name="Lowe T.M."/>
            <person name="Eddy S.R."/>
        </authorList>
    </citation>
    <scope>NUCLEOTIDE SEQUENCE [LARGE SCALE GENOMIC DNA]</scope>
</reference>
<reference evidence="2" key="2">
    <citation type="journal article" date="2016" name="G3 (Bethesda)">
        <title>Genome Evolution in Three Species of Cactophilic Drosophila.</title>
        <authorList>
            <person name="Sanchez-Flores A."/>
            <person name="Penazola F."/>
            <person name="Carpinteyro-Ponce J."/>
            <person name="Nazario-Yepiz N."/>
            <person name="Abreu-Goodger C."/>
            <person name="Machado C.A."/>
            <person name="Markow T.A."/>
        </authorList>
    </citation>
    <scope>NUCLEOTIDE SEQUENCE [LARGE SCALE GENOMIC DNA]</scope>
</reference>
<proteinExistence type="predicted"/>
<keyword evidence="1" id="KW-0732">Signal</keyword>
<evidence type="ECO:0000256" key="1">
    <source>
        <dbReference type="SAM" id="SignalP"/>
    </source>
</evidence>
<dbReference type="GeneID" id="108616930"/>
<gene>
    <name evidence="3" type="primary">LOC108616930</name>
</gene>
<dbReference type="Proteomes" id="UP000694904">
    <property type="component" value="Chromosome 5"/>
</dbReference>
<dbReference type="RefSeq" id="XP_017867944.1">
    <property type="nucleotide sequence ID" value="XM_018012455.1"/>
</dbReference>
<feature type="chain" id="PRO_5046610305" evidence="1">
    <location>
        <begin position="23"/>
        <end position="130"/>
    </location>
</feature>
<organism evidence="2 3">
    <name type="scientific">Drosophila arizonae</name>
    <name type="common">Fruit fly</name>
    <dbReference type="NCBI Taxonomy" id="7263"/>
    <lineage>
        <taxon>Eukaryota</taxon>
        <taxon>Metazoa</taxon>
        <taxon>Ecdysozoa</taxon>
        <taxon>Arthropoda</taxon>
        <taxon>Hexapoda</taxon>
        <taxon>Insecta</taxon>
        <taxon>Pterygota</taxon>
        <taxon>Neoptera</taxon>
        <taxon>Endopterygota</taxon>
        <taxon>Diptera</taxon>
        <taxon>Brachycera</taxon>
        <taxon>Muscomorpha</taxon>
        <taxon>Ephydroidea</taxon>
        <taxon>Drosophilidae</taxon>
        <taxon>Drosophila</taxon>
    </lineage>
</organism>
<feature type="signal peptide" evidence="1">
    <location>
        <begin position="1"/>
        <end position="22"/>
    </location>
</feature>
<protein>
    <submittedName>
        <fullName evidence="3">Uncharacterized protein LOC108616930</fullName>
    </submittedName>
</protein>
<accession>A0ABM1PL58</accession>
<reference evidence="3" key="3">
    <citation type="submission" date="2025-08" db="UniProtKB">
        <authorList>
            <consortium name="RefSeq"/>
        </authorList>
    </citation>
    <scope>IDENTIFICATION</scope>
    <source>
        <tissue evidence="3">Whole organism</tissue>
    </source>
</reference>
<evidence type="ECO:0000313" key="3">
    <source>
        <dbReference type="RefSeq" id="XP_017867944.1"/>
    </source>
</evidence>
<keyword evidence="2" id="KW-1185">Reference proteome</keyword>
<name>A0ABM1PL58_DROAR</name>
<evidence type="ECO:0000313" key="2">
    <source>
        <dbReference type="Proteomes" id="UP000694904"/>
    </source>
</evidence>
<sequence length="130" mass="14203">MCKRGTMLKTYIVALIVHAAFAAPATIVPRIQSDNGFQLEPQDDQYTLSIRHPDGKSWREETVQLTPAGVPEVKGVINQAFDDRGATLLVTYEAGPNGNVAKYRYKSNSQPERPIYGVLLSSTLLKVAAG</sequence>